<keyword evidence="3" id="KW-1185">Reference proteome</keyword>
<dbReference type="EMBL" id="JADCLJ010000002">
    <property type="protein sequence ID" value="MBE4906479.1"/>
    <property type="molecule type" value="Genomic_DNA"/>
</dbReference>
<evidence type="ECO:0000256" key="1">
    <source>
        <dbReference type="SAM" id="Coils"/>
    </source>
</evidence>
<name>A0ABR9QE19_9BACI</name>
<feature type="coiled-coil region" evidence="1">
    <location>
        <begin position="29"/>
        <end position="77"/>
    </location>
</feature>
<organism evidence="2 3">
    <name type="scientific">Litchfieldia luteola</name>
    <dbReference type="NCBI Taxonomy" id="682179"/>
    <lineage>
        <taxon>Bacteria</taxon>
        <taxon>Bacillati</taxon>
        <taxon>Bacillota</taxon>
        <taxon>Bacilli</taxon>
        <taxon>Bacillales</taxon>
        <taxon>Bacillaceae</taxon>
        <taxon>Litchfieldia</taxon>
    </lineage>
</organism>
<proteinExistence type="predicted"/>
<gene>
    <name evidence="2" type="ORF">IMZ08_00220</name>
</gene>
<evidence type="ECO:0000313" key="2">
    <source>
        <dbReference type="EMBL" id="MBE4906479.1"/>
    </source>
</evidence>
<protein>
    <submittedName>
        <fullName evidence="2">Uncharacterized protein</fullName>
    </submittedName>
</protein>
<accession>A0ABR9QE19</accession>
<evidence type="ECO:0000313" key="3">
    <source>
        <dbReference type="Proteomes" id="UP001516662"/>
    </source>
</evidence>
<comment type="caution">
    <text evidence="2">The sequence shown here is derived from an EMBL/GenBank/DDBJ whole genome shotgun (WGS) entry which is preliminary data.</text>
</comment>
<dbReference type="Proteomes" id="UP001516662">
    <property type="component" value="Unassembled WGS sequence"/>
</dbReference>
<sequence>MEQTLQLILNDLKELKEGQQELKKGYRGLQEVQLELKEGQRGLQEVQLELKEGQRGLQEVQLELKEGQRGLQEVQLELKEGQQGLQGDVSSIKDNLINGLGPYFEHIEKHIDERTGELKDTLEDQQRIIDTLAARSVKHESEIKDLKHLLKNQ</sequence>
<reference evidence="2 3" key="1">
    <citation type="submission" date="2020-10" db="EMBL/GenBank/DDBJ databases">
        <title>Bacillus sp. HD4P25, an endophyte from a halophyte.</title>
        <authorList>
            <person name="Sun J.-Q."/>
        </authorList>
    </citation>
    <scope>NUCLEOTIDE SEQUENCE [LARGE SCALE GENOMIC DNA]</scope>
    <source>
        <strain evidence="2 3">YIM 93174</strain>
    </source>
</reference>
<dbReference type="RefSeq" id="WP_193534001.1">
    <property type="nucleotide sequence ID" value="NZ_JADCLJ010000002.1"/>
</dbReference>
<keyword evidence="1" id="KW-0175">Coiled coil</keyword>